<dbReference type="OrthoDB" id="407355at2759"/>
<evidence type="ECO:0000256" key="5">
    <source>
        <dbReference type="ARBA" id="ARBA00022946"/>
    </source>
</evidence>
<dbReference type="InterPro" id="IPR002661">
    <property type="entry name" value="Ribosome_recyc_fac"/>
</dbReference>
<dbReference type="EnsemblMetazoa" id="XM_038190590.1">
    <property type="protein sequence ID" value="XP_038046518.1"/>
    <property type="gene ID" value="LOC119720758"/>
</dbReference>
<protein>
    <recommendedName>
        <fullName evidence="3">Ribosome-recycling factor, mitochondrial</fullName>
    </recommendedName>
    <alternativeName>
        <fullName evidence="7">Ribosome-releasing factor, mitochondrial</fullName>
    </alternativeName>
</protein>
<evidence type="ECO:0000256" key="6">
    <source>
        <dbReference type="ARBA" id="ARBA00023128"/>
    </source>
</evidence>
<keyword evidence="4" id="KW-0648">Protein biosynthesis</keyword>
<organism evidence="9 10">
    <name type="scientific">Patiria miniata</name>
    <name type="common">Bat star</name>
    <name type="synonym">Asterina miniata</name>
    <dbReference type="NCBI Taxonomy" id="46514"/>
    <lineage>
        <taxon>Eukaryota</taxon>
        <taxon>Metazoa</taxon>
        <taxon>Echinodermata</taxon>
        <taxon>Eleutherozoa</taxon>
        <taxon>Asterozoa</taxon>
        <taxon>Asteroidea</taxon>
        <taxon>Valvatacea</taxon>
        <taxon>Valvatida</taxon>
        <taxon>Asterinidae</taxon>
        <taxon>Patiria</taxon>
    </lineage>
</organism>
<evidence type="ECO:0000256" key="7">
    <source>
        <dbReference type="ARBA" id="ARBA00033107"/>
    </source>
</evidence>
<dbReference type="Gene3D" id="1.10.132.20">
    <property type="entry name" value="Ribosome-recycling factor"/>
    <property type="match status" value="1"/>
</dbReference>
<reference evidence="9" key="1">
    <citation type="submission" date="2022-11" db="UniProtKB">
        <authorList>
            <consortium name="EnsemblMetazoa"/>
        </authorList>
    </citation>
    <scope>IDENTIFICATION</scope>
</reference>
<dbReference type="OMA" id="YVPIPKV"/>
<dbReference type="EnsemblMetazoa" id="XM_038190589.1">
    <property type="protein sequence ID" value="XP_038046517.1"/>
    <property type="gene ID" value="LOC119720758"/>
</dbReference>
<feature type="domain" description="Ribosome recycling factor" evidence="8">
    <location>
        <begin position="103"/>
        <end position="261"/>
    </location>
</feature>
<evidence type="ECO:0000256" key="4">
    <source>
        <dbReference type="ARBA" id="ARBA00022917"/>
    </source>
</evidence>
<comment type="subcellular location">
    <subcellularLocation>
        <location evidence="1">Mitochondrion</location>
    </subcellularLocation>
</comment>
<dbReference type="GO" id="GO:0005739">
    <property type="term" value="C:mitochondrion"/>
    <property type="evidence" value="ECO:0007669"/>
    <property type="project" value="UniProtKB-SubCell"/>
</dbReference>
<dbReference type="Pfam" id="PF01765">
    <property type="entry name" value="RRF"/>
    <property type="match status" value="1"/>
</dbReference>
<keyword evidence="10" id="KW-1185">Reference proteome</keyword>
<dbReference type="GO" id="GO:0006412">
    <property type="term" value="P:translation"/>
    <property type="evidence" value="ECO:0007669"/>
    <property type="project" value="UniProtKB-KW"/>
</dbReference>
<dbReference type="Proteomes" id="UP000887568">
    <property type="component" value="Unplaced"/>
</dbReference>
<keyword evidence="6" id="KW-0496">Mitochondrion</keyword>
<name>A0A913Z3V8_PATMI</name>
<dbReference type="AlphaFoldDB" id="A0A913Z3V8"/>
<dbReference type="CTD" id="92399"/>
<proteinExistence type="inferred from homology"/>
<evidence type="ECO:0000313" key="10">
    <source>
        <dbReference type="Proteomes" id="UP000887568"/>
    </source>
</evidence>
<dbReference type="SUPFAM" id="SSF55194">
    <property type="entry name" value="Ribosome recycling factor, RRF"/>
    <property type="match status" value="1"/>
</dbReference>
<dbReference type="InterPro" id="IPR036191">
    <property type="entry name" value="RRF_sf"/>
</dbReference>
<evidence type="ECO:0000259" key="8">
    <source>
        <dbReference type="Pfam" id="PF01765"/>
    </source>
</evidence>
<evidence type="ECO:0000313" key="9">
    <source>
        <dbReference type="EnsemblMetazoa" id="XP_038046518.1"/>
    </source>
</evidence>
<dbReference type="RefSeq" id="XP_038046517.1">
    <property type="nucleotide sequence ID" value="XM_038190589.1"/>
</dbReference>
<dbReference type="Gene3D" id="3.30.1360.40">
    <property type="match status" value="1"/>
</dbReference>
<dbReference type="PANTHER" id="PTHR20982">
    <property type="entry name" value="RIBOSOME RECYCLING FACTOR"/>
    <property type="match status" value="1"/>
</dbReference>
<dbReference type="GeneID" id="119720758"/>
<evidence type="ECO:0000256" key="2">
    <source>
        <dbReference type="ARBA" id="ARBA00005912"/>
    </source>
</evidence>
<keyword evidence="5" id="KW-0809">Transit peptide</keyword>
<dbReference type="RefSeq" id="XP_038046518.1">
    <property type="nucleotide sequence ID" value="XM_038190590.1"/>
</dbReference>
<dbReference type="InterPro" id="IPR023584">
    <property type="entry name" value="Ribosome_recyc_fac_dom"/>
</dbReference>
<dbReference type="PANTHER" id="PTHR20982:SF3">
    <property type="entry name" value="MITOCHONDRIAL RIBOSOME RECYCLING FACTOR PSEUDO 1"/>
    <property type="match status" value="1"/>
</dbReference>
<accession>A0A913Z3V8</accession>
<evidence type="ECO:0000256" key="1">
    <source>
        <dbReference type="ARBA" id="ARBA00004173"/>
    </source>
</evidence>
<dbReference type="GO" id="GO:0043023">
    <property type="term" value="F:ribosomal large subunit binding"/>
    <property type="evidence" value="ECO:0007669"/>
    <property type="project" value="TreeGrafter"/>
</dbReference>
<evidence type="ECO:0000256" key="3">
    <source>
        <dbReference type="ARBA" id="ARBA00020581"/>
    </source>
</evidence>
<comment type="similarity">
    <text evidence="2">Belongs to the RRF family.</text>
</comment>
<dbReference type="FunFam" id="3.30.1360.40:FF:000007">
    <property type="entry name" value="ribosome-recycling factor, mitochondrial isoform X1"/>
    <property type="match status" value="1"/>
</dbReference>
<sequence>MALRIFHRICMTRVITQSGTPGFFQRFNQSAAVFNASSILTCKWARISLCVSHLHGSPVFYAKKGKKHQSKVDVSRSVDDSILDLEEVREDMQQALDALKQGYMKSLSIRTSQGVLDHIQVSTGDGKFPLNQLGQITSKSANMLVVNMASFPEATQAAAKAISDSGMNLNPQVTDTVIQVPIPKVTKEHREQLAKQAKAMCDKAKITLRQIRTNYVTRIKKHKDTASKDTLFALEKQIGQISDASAESAEKLLEAKSKELLGK</sequence>